<name>A0ABX8E323_9SPHN</name>
<reference evidence="1 2" key="1">
    <citation type="journal article" date="2021" name="Int. J. Syst. Evol. Microbiol.">
        <title>Novosphingobium decolorationis sp. nov., an aniline blue-decolourizing bacterium isolated from East Pacific sediment.</title>
        <authorList>
            <person name="Chen X."/>
            <person name="Dong B."/>
            <person name="Chen T."/>
            <person name="Ren N."/>
            <person name="Wang J."/>
            <person name="Xu Y."/>
            <person name="Yang J."/>
            <person name="Zhu S."/>
            <person name="Chen J."/>
        </authorList>
    </citation>
    <scope>NUCLEOTIDE SEQUENCE [LARGE SCALE GENOMIC DNA]</scope>
    <source>
        <strain evidence="1 2">502str22</strain>
    </source>
</reference>
<dbReference type="InterPro" id="IPR031832">
    <property type="entry name" value="DUF4747"/>
</dbReference>
<dbReference type="Pfam" id="PF15931">
    <property type="entry name" value="DUF4747"/>
    <property type="match status" value="1"/>
</dbReference>
<accession>A0ABX8E323</accession>
<evidence type="ECO:0000313" key="1">
    <source>
        <dbReference type="EMBL" id="QVM83323.1"/>
    </source>
</evidence>
<keyword evidence="2" id="KW-1185">Reference proteome</keyword>
<sequence>MPDTSTIPIGFLNVVASPHPQGIYHNALQQASLEPVQYRGRDWAIIKPPSKSQSDTQIYEGQICVWTDVNPEEPSIDKTTFQEEIVGDNLKKVFEKQGFNNRTFSYALDENTHKIAIELKNELGKTLSIHLAGKIFQKALERLNTGETTYEVTVQPTEDALKNVLDLHRIDKISILLKRPNPGDHRGDDAEQILRELDDQKLKSAVYQFNRQPGTDGIKLNSRNLTRASVAAENGNVQSSGLNENEQKVHRSTKEYPLVIQKIIDKATSHLIAIRDEVKRFRAT</sequence>
<dbReference type="Proteomes" id="UP000677126">
    <property type="component" value="Chromosome"/>
</dbReference>
<gene>
    <name evidence="1" type="ORF">HT578_06090</name>
</gene>
<proteinExistence type="predicted"/>
<evidence type="ECO:0000313" key="2">
    <source>
        <dbReference type="Proteomes" id="UP000677126"/>
    </source>
</evidence>
<organism evidence="1 2">
    <name type="scientific">Novosphingobium decolorationis</name>
    <dbReference type="NCBI Taxonomy" id="2698673"/>
    <lineage>
        <taxon>Bacteria</taxon>
        <taxon>Pseudomonadati</taxon>
        <taxon>Pseudomonadota</taxon>
        <taxon>Alphaproteobacteria</taxon>
        <taxon>Sphingomonadales</taxon>
        <taxon>Sphingomonadaceae</taxon>
        <taxon>Novosphingobium</taxon>
    </lineage>
</organism>
<dbReference type="RefSeq" id="WP_213502729.1">
    <property type="nucleotide sequence ID" value="NZ_CP054856.1"/>
</dbReference>
<dbReference type="EMBL" id="CP054856">
    <property type="protein sequence ID" value="QVM83323.1"/>
    <property type="molecule type" value="Genomic_DNA"/>
</dbReference>
<protein>
    <submittedName>
        <fullName evidence="1">DUF4747 family protein</fullName>
    </submittedName>
</protein>